<organism evidence="1 2">
    <name type="scientific">Racocetra persica</name>
    <dbReference type="NCBI Taxonomy" id="160502"/>
    <lineage>
        <taxon>Eukaryota</taxon>
        <taxon>Fungi</taxon>
        <taxon>Fungi incertae sedis</taxon>
        <taxon>Mucoromycota</taxon>
        <taxon>Glomeromycotina</taxon>
        <taxon>Glomeromycetes</taxon>
        <taxon>Diversisporales</taxon>
        <taxon>Gigasporaceae</taxon>
        <taxon>Racocetra</taxon>
    </lineage>
</organism>
<accession>A0ACA9RQC1</accession>
<evidence type="ECO:0000313" key="1">
    <source>
        <dbReference type="EMBL" id="CAG8803762.1"/>
    </source>
</evidence>
<proteinExistence type="predicted"/>
<name>A0ACA9RQC1_9GLOM</name>
<keyword evidence="2" id="KW-1185">Reference proteome</keyword>
<sequence>ETRKMLASGFTSKVENMIQDLTDSLKKMSLNLVQQDNKKEAYTIESSYNPNNQNQDRNRKINPNIHSRRRSRLEPRNYKRNLSRSQERYRRNTRDYNRYDRSRSRDYNRYNRNRSRSQSRDWEVHYRSSIRQYINLADNKETISTNHWNTLLNNTSIREALANYLQEGQPIVSKVNDYWEEEYEDEELISYEAYTLEAESNNIEDSGWTIYQRKPKISCKKN</sequence>
<dbReference type="Proteomes" id="UP000789920">
    <property type="component" value="Unassembled WGS sequence"/>
</dbReference>
<evidence type="ECO:0000313" key="2">
    <source>
        <dbReference type="Proteomes" id="UP000789920"/>
    </source>
</evidence>
<gene>
    <name evidence="1" type="ORF">RPERSI_LOCUS21582</name>
</gene>
<reference evidence="1" key="1">
    <citation type="submission" date="2021-06" db="EMBL/GenBank/DDBJ databases">
        <authorList>
            <person name="Kallberg Y."/>
            <person name="Tangrot J."/>
            <person name="Rosling A."/>
        </authorList>
    </citation>
    <scope>NUCLEOTIDE SEQUENCE</scope>
    <source>
        <strain evidence="1">MA461A</strain>
    </source>
</reference>
<dbReference type="EMBL" id="CAJVQC010063573">
    <property type="protein sequence ID" value="CAG8803762.1"/>
    <property type="molecule type" value="Genomic_DNA"/>
</dbReference>
<feature type="non-terminal residue" evidence="1">
    <location>
        <position position="222"/>
    </location>
</feature>
<feature type="non-terminal residue" evidence="1">
    <location>
        <position position="1"/>
    </location>
</feature>
<comment type="caution">
    <text evidence="1">The sequence shown here is derived from an EMBL/GenBank/DDBJ whole genome shotgun (WGS) entry which is preliminary data.</text>
</comment>
<protein>
    <submittedName>
        <fullName evidence="1">1672_t:CDS:1</fullName>
    </submittedName>
</protein>